<reference evidence="3" key="1">
    <citation type="journal article" date="2019" name="Int. J. Syst. Evol. Microbiol.">
        <title>The Global Catalogue of Microorganisms (GCM) 10K type strain sequencing project: providing services to taxonomists for standard genome sequencing and annotation.</title>
        <authorList>
            <consortium name="The Broad Institute Genomics Platform"/>
            <consortium name="The Broad Institute Genome Sequencing Center for Infectious Disease"/>
            <person name="Wu L."/>
            <person name="Ma J."/>
        </authorList>
    </citation>
    <scope>NUCLEOTIDE SEQUENCE [LARGE SCALE GENOMIC DNA]</scope>
    <source>
        <strain evidence="3">JCM 10083</strain>
    </source>
</reference>
<dbReference type="Gene3D" id="3.30.200.20">
    <property type="entry name" value="Phosphorylase Kinase, domain 1"/>
    <property type="match status" value="1"/>
</dbReference>
<dbReference type="Pfam" id="PF01636">
    <property type="entry name" value="APH"/>
    <property type="match status" value="1"/>
</dbReference>
<protein>
    <submittedName>
        <fullName evidence="2">Phosphotransferase family protein</fullName>
    </submittedName>
</protein>
<dbReference type="EMBL" id="JBHTEE010000001">
    <property type="protein sequence ID" value="MFC7604851.1"/>
    <property type="molecule type" value="Genomic_DNA"/>
</dbReference>
<dbReference type="Proteomes" id="UP001596514">
    <property type="component" value="Unassembled WGS sequence"/>
</dbReference>
<comment type="caution">
    <text evidence="2">The sequence shown here is derived from an EMBL/GenBank/DDBJ whole genome shotgun (WGS) entry which is preliminary data.</text>
</comment>
<dbReference type="SUPFAM" id="SSF56112">
    <property type="entry name" value="Protein kinase-like (PK-like)"/>
    <property type="match status" value="1"/>
</dbReference>
<dbReference type="CDD" id="cd05154">
    <property type="entry name" value="ACAD10_11_N-like"/>
    <property type="match status" value="1"/>
</dbReference>
<sequence>MTGVPEGLHLAALQRYFDAHVPEAVGPITAELLHGGRSNLTYRLTDGHSAWVLRRPPLGGLTPSAHDMAREYRVVGALRGTAVPVAPTVALCEDTSVIGSPFSLVEYVPGEVVRSREDLARHGGDEPARCAYGLVDVLATLHAVPYAEVGLAGFGRPEGFLGRQIRRWYDQWRRVATRELRDIDVLHAKLDEAVPAESGASIVHGDFRIDNAIFDARDLGTVRALVDWEMATLGDPLADLALHLVYRDPAIEPVLGGSAAAVSERLPSTEALAERYARVSGRYLGRLEFYLALGYFKIAVIAEGIHARHARGLTVGQGFETAGAAVPRLAAGGLRAMTGREVG</sequence>
<evidence type="ECO:0000313" key="3">
    <source>
        <dbReference type="Proteomes" id="UP001596514"/>
    </source>
</evidence>
<dbReference type="PANTHER" id="PTHR47829:SF1">
    <property type="entry name" value="HAD FAMILY PHOSPHATASE"/>
    <property type="match status" value="1"/>
</dbReference>
<proteinExistence type="predicted"/>
<name>A0ABW2TBF9_9ACTN</name>
<feature type="domain" description="Aminoglycoside phosphotransferase" evidence="1">
    <location>
        <begin position="30"/>
        <end position="261"/>
    </location>
</feature>
<dbReference type="RefSeq" id="WP_343971475.1">
    <property type="nucleotide sequence ID" value="NZ_BAAAGK010000089.1"/>
</dbReference>
<evidence type="ECO:0000259" key="1">
    <source>
        <dbReference type="Pfam" id="PF01636"/>
    </source>
</evidence>
<dbReference type="InterPro" id="IPR052898">
    <property type="entry name" value="ACAD10-like"/>
</dbReference>
<dbReference type="Gene3D" id="3.90.1200.10">
    <property type="match status" value="1"/>
</dbReference>
<dbReference type="InterPro" id="IPR011009">
    <property type="entry name" value="Kinase-like_dom_sf"/>
</dbReference>
<dbReference type="PANTHER" id="PTHR47829">
    <property type="entry name" value="HYDROLASE, PUTATIVE (AFU_ORTHOLOGUE AFUA_1G12880)-RELATED"/>
    <property type="match status" value="1"/>
</dbReference>
<organism evidence="2 3">
    <name type="scientific">Streptosporangium amethystogenes subsp. fukuiense</name>
    <dbReference type="NCBI Taxonomy" id="698418"/>
    <lineage>
        <taxon>Bacteria</taxon>
        <taxon>Bacillati</taxon>
        <taxon>Actinomycetota</taxon>
        <taxon>Actinomycetes</taxon>
        <taxon>Streptosporangiales</taxon>
        <taxon>Streptosporangiaceae</taxon>
        <taxon>Streptosporangium</taxon>
    </lineage>
</organism>
<accession>A0ABW2TBF9</accession>
<gene>
    <name evidence="2" type="ORF">ACFQVD_32565</name>
</gene>
<keyword evidence="3" id="KW-1185">Reference proteome</keyword>
<dbReference type="InterPro" id="IPR041726">
    <property type="entry name" value="ACAD10_11_N"/>
</dbReference>
<dbReference type="InterPro" id="IPR002575">
    <property type="entry name" value="Aminoglycoside_PTrfase"/>
</dbReference>
<evidence type="ECO:0000313" key="2">
    <source>
        <dbReference type="EMBL" id="MFC7604851.1"/>
    </source>
</evidence>